<reference evidence="5 6" key="1">
    <citation type="submission" date="2015-01" db="EMBL/GenBank/DDBJ databases">
        <title>Draft genome of the acidophilic iron oxidizer Acidithrix ferrooxidans strain Py-F3.</title>
        <authorList>
            <person name="Poehlein A."/>
            <person name="Eisen S."/>
            <person name="Schloemann M."/>
            <person name="Johnson B.D."/>
            <person name="Daniel R."/>
            <person name="Muehling M."/>
        </authorList>
    </citation>
    <scope>NUCLEOTIDE SEQUENCE [LARGE SCALE GENOMIC DNA]</scope>
    <source>
        <strain evidence="5 6">Py-F3</strain>
    </source>
</reference>
<dbReference type="PROSITE" id="PS50949">
    <property type="entry name" value="HTH_GNTR"/>
    <property type="match status" value="1"/>
</dbReference>
<dbReference type="Gene3D" id="3.40.1410.10">
    <property type="entry name" value="Chorismate lyase-like"/>
    <property type="match status" value="1"/>
</dbReference>
<dbReference type="Gene3D" id="1.10.10.10">
    <property type="entry name" value="Winged helix-like DNA-binding domain superfamily/Winged helix DNA-binding domain"/>
    <property type="match status" value="1"/>
</dbReference>
<keyword evidence="1" id="KW-0805">Transcription regulation</keyword>
<dbReference type="Proteomes" id="UP000032360">
    <property type="component" value="Unassembled WGS sequence"/>
</dbReference>
<dbReference type="AlphaFoldDB" id="A0A0D8HGX5"/>
<evidence type="ECO:0000256" key="3">
    <source>
        <dbReference type="ARBA" id="ARBA00023163"/>
    </source>
</evidence>
<dbReference type="InterPro" id="IPR036388">
    <property type="entry name" value="WH-like_DNA-bd_sf"/>
</dbReference>
<evidence type="ECO:0000259" key="4">
    <source>
        <dbReference type="PROSITE" id="PS50949"/>
    </source>
</evidence>
<keyword evidence="6" id="KW-1185">Reference proteome</keyword>
<dbReference type="GO" id="GO:0003700">
    <property type="term" value="F:DNA-binding transcription factor activity"/>
    <property type="evidence" value="ECO:0007669"/>
    <property type="project" value="InterPro"/>
</dbReference>
<dbReference type="InterPro" id="IPR050679">
    <property type="entry name" value="Bact_HTH_transcr_reg"/>
</dbReference>
<dbReference type="PANTHER" id="PTHR44846">
    <property type="entry name" value="MANNOSYL-D-GLYCERATE TRANSPORT/METABOLISM SYSTEM REPRESSOR MNGR-RELATED"/>
    <property type="match status" value="1"/>
</dbReference>
<sequence length="233" mass="25356">MSGQVSRGSVLPSEAALSRTHRASRITVRKALDVLRSEGLVDSRQGFGWIANSDPVRQSLGRFTTIEAQMSERGVKPGRKIISARVEIAEGRLKEILGEGELLVITRINLADGNPFARVTVWVPAQIGAQFSIPELEEASLYDLLGERGNLAKRLSRAVQTIVAIAIDHDDAKLLGVPRDSPALWCERITYDEDGGAKLYSVSVFPGHKTEFVTELVSEPDSIAPSGLRLVQS</sequence>
<dbReference type="OrthoDB" id="4532751at2"/>
<protein>
    <submittedName>
        <fullName evidence="5">HTH-type transcriptional repressor YvoA</fullName>
    </submittedName>
</protein>
<dbReference type="SMART" id="SM00866">
    <property type="entry name" value="UTRA"/>
    <property type="match status" value="1"/>
</dbReference>
<evidence type="ECO:0000256" key="2">
    <source>
        <dbReference type="ARBA" id="ARBA00023125"/>
    </source>
</evidence>
<keyword evidence="3" id="KW-0804">Transcription</keyword>
<accession>A0A0D8HGX5</accession>
<dbReference type="SUPFAM" id="SSF46785">
    <property type="entry name" value="Winged helix' DNA-binding domain"/>
    <property type="match status" value="1"/>
</dbReference>
<dbReference type="PANTHER" id="PTHR44846:SF1">
    <property type="entry name" value="MANNOSYL-D-GLYCERATE TRANSPORT_METABOLISM SYSTEM REPRESSOR MNGR-RELATED"/>
    <property type="match status" value="1"/>
</dbReference>
<dbReference type="PRINTS" id="PR00035">
    <property type="entry name" value="HTHGNTR"/>
</dbReference>
<evidence type="ECO:0000313" key="6">
    <source>
        <dbReference type="Proteomes" id="UP000032360"/>
    </source>
</evidence>
<keyword evidence="2" id="KW-0238">DNA-binding</keyword>
<dbReference type="Pfam" id="PF00392">
    <property type="entry name" value="GntR"/>
    <property type="match status" value="1"/>
</dbReference>
<dbReference type="EMBL" id="JXYS01000065">
    <property type="protein sequence ID" value="KJF17099.1"/>
    <property type="molecule type" value="Genomic_DNA"/>
</dbReference>
<feature type="domain" description="HTH gntR-type" evidence="4">
    <location>
        <begin position="1"/>
        <end position="54"/>
    </location>
</feature>
<name>A0A0D8HGX5_9ACTN</name>
<dbReference type="InterPro" id="IPR036390">
    <property type="entry name" value="WH_DNA-bd_sf"/>
</dbReference>
<dbReference type="SUPFAM" id="SSF64288">
    <property type="entry name" value="Chorismate lyase-like"/>
    <property type="match status" value="1"/>
</dbReference>
<dbReference type="InterPro" id="IPR000524">
    <property type="entry name" value="Tscrpt_reg_HTH_GntR"/>
</dbReference>
<dbReference type="Pfam" id="PF07702">
    <property type="entry name" value="UTRA"/>
    <property type="match status" value="1"/>
</dbReference>
<dbReference type="InterPro" id="IPR028978">
    <property type="entry name" value="Chorismate_lyase_/UTRA_dom_sf"/>
</dbReference>
<dbReference type="GO" id="GO:0045892">
    <property type="term" value="P:negative regulation of DNA-templated transcription"/>
    <property type="evidence" value="ECO:0007669"/>
    <property type="project" value="TreeGrafter"/>
</dbReference>
<evidence type="ECO:0000313" key="5">
    <source>
        <dbReference type="EMBL" id="KJF17099.1"/>
    </source>
</evidence>
<evidence type="ECO:0000256" key="1">
    <source>
        <dbReference type="ARBA" id="ARBA00023015"/>
    </source>
</evidence>
<proteinExistence type="predicted"/>
<gene>
    <name evidence="5" type="primary">yvoA4</name>
    <name evidence="5" type="ORF">AXFE_20120</name>
</gene>
<dbReference type="GO" id="GO:0003677">
    <property type="term" value="F:DNA binding"/>
    <property type="evidence" value="ECO:0007669"/>
    <property type="project" value="UniProtKB-KW"/>
</dbReference>
<dbReference type="STRING" id="1280514.AXFE_20120"/>
<organism evidence="5 6">
    <name type="scientific">Acidithrix ferrooxidans</name>
    <dbReference type="NCBI Taxonomy" id="1280514"/>
    <lineage>
        <taxon>Bacteria</taxon>
        <taxon>Bacillati</taxon>
        <taxon>Actinomycetota</taxon>
        <taxon>Acidimicrobiia</taxon>
        <taxon>Acidimicrobiales</taxon>
        <taxon>Acidimicrobiaceae</taxon>
        <taxon>Acidithrix</taxon>
    </lineage>
</organism>
<comment type="caution">
    <text evidence="5">The sequence shown here is derived from an EMBL/GenBank/DDBJ whole genome shotgun (WGS) entry which is preliminary data.</text>
</comment>
<dbReference type="InterPro" id="IPR011663">
    <property type="entry name" value="UTRA"/>
</dbReference>